<feature type="region of interest" description="Disordered" evidence="1">
    <location>
        <begin position="272"/>
        <end position="460"/>
    </location>
</feature>
<dbReference type="Proteomes" id="UP000182658">
    <property type="component" value="Unassembled WGS sequence"/>
</dbReference>
<name>A0A1J7JG15_9PEZI</name>
<accession>A0A1J7JG15</accession>
<dbReference type="InParanoid" id="A0A1J7JG15"/>
<dbReference type="EMBL" id="KV875098">
    <property type="protein sequence ID" value="OIW28664.1"/>
    <property type="molecule type" value="Genomic_DNA"/>
</dbReference>
<protein>
    <submittedName>
        <fullName evidence="2">Uncharacterized protein</fullName>
    </submittedName>
</protein>
<evidence type="ECO:0000313" key="3">
    <source>
        <dbReference type="Proteomes" id="UP000182658"/>
    </source>
</evidence>
<sequence>MAFATEFHMPGAYHIDHATPSSQPLSATMFRPPMSPSASSSVYNLAKSTGSLYSDVSMANTPGVGAKRKRTRAEVSRGTTPNADWNMNMDGAGDARDGEQPSADVTERRYTLAGQIDTPTGPPLRAENGILEDSVYSDIDYRRALGSKRQHDELESPSLQLSGLRLETPAPVTPHPAGWSTLALSTIGGVVGKVWEFCKTGGFRGFQAGGGERYGLDGISTPTKGGSSQNGRPWCNEHDIPTLEPDDIPPTPLNEHNVPGGFPQSEYVSLHELSTPDSTPRPAVKRRQTSATNGEELRRNWVIVDEPSPSAPATRISTTSVRPGITRSGHHQPRYSTPTTSSSSRRISVPVSRLGATPSAASRPRTSLRISHAGSPALSGREPASYAAPRSPASSSFQQHNPCSPSRIPLPTNPAGGSAPNPFAIPGTTTTTTASRPSSRQSLLPRCASPAPLKGHKRNVSNTSARIKPAVEGIQDSPRLSAEAKQLAAKKMAAERDADAKMEAFNRRLMDMIRQGKEALGTTVEVEMEFGAPTAGWEDDD</sequence>
<feature type="compositionally biased region" description="Low complexity" evidence="1">
    <location>
        <begin position="428"/>
        <end position="446"/>
    </location>
</feature>
<organism evidence="2 3">
    <name type="scientific">Coniochaeta ligniaria NRRL 30616</name>
    <dbReference type="NCBI Taxonomy" id="1408157"/>
    <lineage>
        <taxon>Eukaryota</taxon>
        <taxon>Fungi</taxon>
        <taxon>Dikarya</taxon>
        <taxon>Ascomycota</taxon>
        <taxon>Pezizomycotina</taxon>
        <taxon>Sordariomycetes</taxon>
        <taxon>Sordariomycetidae</taxon>
        <taxon>Coniochaetales</taxon>
        <taxon>Coniochaetaceae</taxon>
        <taxon>Coniochaeta</taxon>
    </lineage>
</organism>
<reference evidence="2 3" key="1">
    <citation type="submission" date="2016-10" db="EMBL/GenBank/DDBJ databases">
        <title>Draft genome sequence of Coniochaeta ligniaria NRRL30616, a lignocellulolytic fungus for bioabatement of inhibitors in plant biomass hydrolysates.</title>
        <authorList>
            <consortium name="DOE Joint Genome Institute"/>
            <person name="Jimenez D.J."/>
            <person name="Hector R.E."/>
            <person name="Riley R."/>
            <person name="Sun H."/>
            <person name="Grigoriev I.V."/>
            <person name="Van Elsas J.D."/>
            <person name="Nichols N.N."/>
        </authorList>
    </citation>
    <scope>NUCLEOTIDE SEQUENCE [LARGE SCALE GENOMIC DNA]</scope>
    <source>
        <strain evidence="2 3">NRRL 30616</strain>
    </source>
</reference>
<dbReference type="OrthoDB" id="5138418at2759"/>
<proteinExistence type="predicted"/>
<feature type="region of interest" description="Disordered" evidence="1">
    <location>
        <begin position="63"/>
        <end position="105"/>
    </location>
</feature>
<feature type="compositionally biased region" description="Low complexity" evidence="1">
    <location>
        <begin position="383"/>
        <end position="396"/>
    </location>
</feature>
<evidence type="ECO:0000313" key="2">
    <source>
        <dbReference type="EMBL" id="OIW28664.1"/>
    </source>
</evidence>
<dbReference type="AlphaFoldDB" id="A0A1J7JG15"/>
<evidence type="ECO:0000256" key="1">
    <source>
        <dbReference type="SAM" id="MobiDB-lite"/>
    </source>
</evidence>
<feature type="compositionally biased region" description="Basic and acidic residues" evidence="1">
    <location>
        <begin position="93"/>
        <end position="105"/>
    </location>
</feature>
<keyword evidence="3" id="KW-1185">Reference proteome</keyword>
<feature type="compositionally biased region" description="Low complexity" evidence="1">
    <location>
        <begin position="336"/>
        <end position="353"/>
    </location>
</feature>
<dbReference type="STRING" id="1408157.A0A1J7JG15"/>
<gene>
    <name evidence="2" type="ORF">CONLIGDRAFT_577953</name>
</gene>